<sequence>MTTASEFSTSQLSKYLRYIRLPAEYHQYVENPESFPKTEEALTTLFRCQITRFPYDNLSVHDSEISQIDINPSSIYFKFMGSGDSEPSRRGGYCLECSIFFNHVLRKLGFSVYMTGVRNRERIDGIPQGEYRGWTHIVNILELPSGAQYHVDAAFGGDGPTRPLPLVSGQVHKNLGSQEIRLIHGNIPKQTRPEQKLWIYQYRNGAMKDWNSFYSFGEFEFFQDDFEVINRYTHWHTLTLKNVWVVKFIRNGETDGLPLIEGEVTKAVSEDIQIVGKIMFVNGVVKLNMGGKTRVIDSYKTEDERREGLKKWFSISVRAIDEQAV</sequence>
<dbReference type="Gene3D" id="3.30.2140.20">
    <property type="match status" value="1"/>
</dbReference>
<dbReference type="GO" id="GO:0016407">
    <property type="term" value="F:acetyltransferase activity"/>
    <property type="evidence" value="ECO:0007669"/>
    <property type="project" value="InterPro"/>
</dbReference>
<comment type="caution">
    <text evidence="2">The sequence shown here is derived from an EMBL/GenBank/DDBJ whole genome shotgun (WGS) entry which is preliminary data.</text>
</comment>
<protein>
    <recommendedName>
        <fullName evidence="4">Arylamine N-acetyltransferase</fullName>
    </recommendedName>
</protein>
<dbReference type="Pfam" id="PF00797">
    <property type="entry name" value="Acetyltransf_2"/>
    <property type="match status" value="1"/>
</dbReference>
<dbReference type="EMBL" id="JAPZBO010000010">
    <property type="protein sequence ID" value="KAJ5299079.1"/>
    <property type="molecule type" value="Genomic_DNA"/>
</dbReference>
<dbReference type="PANTHER" id="PTHR11786">
    <property type="entry name" value="N-HYDROXYARYLAMINE O-ACETYLTRANSFERASE"/>
    <property type="match status" value="1"/>
</dbReference>
<accession>A0A9W9PMZ2</accession>
<dbReference type="AlphaFoldDB" id="A0A9W9PMZ2"/>
<dbReference type="InterPro" id="IPR001447">
    <property type="entry name" value="Arylamine_N-AcTrfase"/>
</dbReference>
<gene>
    <name evidence="2" type="ORF">N7476_010636</name>
</gene>
<evidence type="ECO:0008006" key="4">
    <source>
        <dbReference type="Google" id="ProtNLM"/>
    </source>
</evidence>
<evidence type="ECO:0000256" key="1">
    <source>
        <dbReference type="ARBA" id="ARBA00006547"/>
    </source>
</evidence>
<keyword evidence="3" id="KW-1185">Reference proteome</keyword>
<comment type="similarity">
    <text evidence="1">Belongs to the arylamine N-acetyltransferase family.</text>
</comment>
<dbReference type="InterPro" id="IPR053710">
    <property type="entry name" value="Arylamine_NAT_domain_sf"/>
</dbReference>
<name>A0A9W9PMZ2_9EURO</name>
<proteinExistence type="inferred from homology"/>
<reference evidence="2" key="2">
    <citation type="journal article" date="2023" name="IMA Fungus">
        <title>Comparative genomic study of the Penicillium genus elucidates a diverse pangenome and 15 lateral gene transfer events.</title>
        <authorList>
            <person name="Petersen C."/>
            <person name="Sorensen T."/>
            <person name="Nielsen M.R."/>
            <person name="Sondergaard T.E."/>
            <person name="Sorensen J.L."/>
            <person name="Fitzpatrick D.A."/>
            <person name="Frisvad J.C."/>
            <person name="Nielsen K.L."/>
        </authorList>
    </citation>
    <scope>NUCLEOTIDE SEQUENCE</scope>
    <source>
        <strain evidence="2">IBT 21472</strain>
    </source>
</reference>
<dbReference type="Proteomes" id="UP001147746">
    <property type="component" value="Unassembled WGS sequence"/>
</dbReference>
<dbReference type="PANTHER" id="PTHR11786:SF0">
    <property type="entry name" value="ARYLAMINE N-ACETYLTRANSFERASE 4-RELATED"/>
    <property type="match status" value="1"/>
</dbReference>
<evidence type="ECO:0000313" key="2">
    <source>
        <dbReference type="EMBL" id="KAJ5299079.1"/>
    </source>
</evidence>
<dbReference type="OrthoDB" id="10260017at2759"/>
<dbReference type="SUPFAM" id="SSF54001">
    <property type="entry name" value="Cysteine proteinases"/>
    <property type="match status" value="1"/>
</dbReference>
<dbReference type="InterPro" id="IPR038765">
    <property type="entry name" value="Papain-like_cys_pep_sf"/>
</dbReference>
<organism evidence="2 3">
    <name type="scientific">Penicillium atrosanguineum</name>
    <dbReference type="NCBI Taxonomy" id="1132637"/>
    <lineage>
        <taxon>Eukaryota</taxon>
        <taxon>Fungi</taxon>
        <taxon>Dikarya</taxon>
        <taxon>Ascomycota</taxon>
        <taxon>Pezizomycotina</taxon>
        <taxon>Eurotiomycetes</taxon>
        <taxon>Eurotiomycetidae</taxon>
        <taxon>Eurotiales</taxon>
        <taxon>Aspergillaceae</taxon>
        <taxon>Penicillium</taxon>
    </lineage>
</organism>
<evidence type="ECO:0000313" key="3">
    <source>
        <dbReference type="Proteomes" id="UP001147746"/>
    </source>
</evidence>
<reference evidence="2" key="1">
    <citation type="submission" date="2022-12" db="EMBL/GenBank/DDBJ databases">
        <authorList>
            <person name="Petersen C."/>
        </authorList>
    </citation>
    <scope>NUCLEOTIDE SEQUENCE</scope>
    <source>
        <strain evidence="2">IBT 21472</strain>
    </source>
</reference>